<dbReference type="InterPro" id="IPR000653">
    <property type="entry name" value="DegT/StrS_aminotransferase"/>
</dbReference>
<evidence type="ECO:0000313" key="3">
    <source>
        <dbReference type="Proteomes" id="UP001221924"/>
    </source>
</evidence>
<dbReference type="GO" id="GO:0000271">
    <property type="term" value="P:polysaccharide biosynthetic process"/>
    <property type="evidence" value="ECO:0007669"/>
    <property type="project" value="TreeGrafter"/>
</dbReference>
<sequence length="147" mass="16872">KDAFSKSKAGGWRYDIVGLGMKINMADVNAAIGLAQIREYPELLKERKRVFNTYSKAFADCDWAILPPSEDGEKESSYHIYALRIKDFTEEQRDRMIDEIAKSEVAVNVHFIPMPMLSFFSSLGYDIKNYPQAYENFKGEISLPIYP</sequence>
<organism evidence="2 3">
    <name type="scientific">Bacteroides cellulosilyticus</name>
    <dbReference type="NCBI Taxonomy" id="246787"/>
    <lineage>
        <taxon>Bacteria</taxon>
        <taxon>Pseudomonadati</taxon>
        <taxon>Bacteroidota</taxon>
        <taxon>Bacteroidia</taxon>
        <taxon>Bacteroidales</taxon>
        <taxon>Bacteroidaceae</taxon>
        <taxon>Bacteroides</taxon>
    </lineage>
</organism>
<dbReference type="Proteomes" id="UP001221924">
    <property type="component" value="Unassembled WGS sequence"/>
</dbReference>
<dbReference type="EMBL" id="JARFID010000109">
    <property type="protein sequence ID" value="MDE8697657.1"/>
    <property type="molecule type" value="Genomic_DNA"/>
</dbReference>
<comment type="similarity">
    <text evidence="1">Belongs to the DegT/DnrJ/EryC1 family.</text>
</comment>
<dbReference type="GO" id="GO:0030170">
    <property type="term" value="F:pyridoxal phosphate binding"/>
    <property type="evidence" value="ECO:0007669"/>
    <property type="project" value="TreeGrafter"/>
</dbReference>
<dbReference type="InterPro" id="IPR015424">
    <property type="entry name" value="PyrdxlP-dep_Trfase"/>
</dbReference>
<dbReference type="GO" id="GO:0008483">
    <property type="term" value="F:transaminase activity"/>
    <property type="evidence" value="ECO:0007669"/>
    <property type="project" value="UniProtKB-KW"/>
</dbReference>
<evidence type="ECO:0000256" key="1">
    <source>
        <dbReference type="ARBA" id="ARBA00037999"/>
    </source>
</evidence>
<dbReference type="RefSeq" id="WP_256141886.1">
    <property type="nucleotide sequence ID" value="NZ_JANFZY010000123.1"/>
</dbReference>
<accession>A0AAW6MBM8</accession>
<dbReference type="Pfam" id="PF01041">
    <property type="entry name" value="DegT_DnrJ_EryC1"/>
    <property type="match status" value="1"/>
</dbReference>
<keyword evidence="2" id="KW-0808">Transferase</keyword>
<feature type="non-terminal residue" evidence="2">
    <location>
        <position position="147"/>
    </location>
</feature>
<evidence type="ECO:0000313" key="2">
    <source>
        <dbReference type="EMBL" id="MDE8697657.1"/>
    </source>
</evidence>
<keyword evidence="2" id="KW-0032">Aminotransferase</keyword>
<feature type="non-terminal residue" evidence="2">
    <location>
        <position position="1"/>
    </location>
</feature>
<reference evidence="2" key="1">
    <citation type="submission" date="2023-03" db="EMBL/GenBank/DDBJ databases">
        <title>DFI Biobank Strains.</title>
        <authorList>
            <person name="Mostad J."/>
            <person name="Paddock L."/>
            <person name="Medina S."/>
            <person name="Waligurski E."/>
            <person name="Barat B."/>
            <person name="Smith R."/>
            <person name="Burgo V."/>
            <person name="Metcalfe C."/>
            <person name="Woodson C."/>
            <person name="Sundararajan A."/>
            <person name="Ramaswamy R."/>
            <person name="Lin H."/>
            <person name="Pamer E.G."/>
        </authorList>
    </citation>
    <scope>NUCLEOTIDE SEQUENCE</scope>
    <source>
        <strain evidence="2">DFI.9.5</strain>
    </source>
</reference>
<protein>
    <submittedName>
        <fullName evidence="2">DegT/DnrJ/EryC1/StrS family aminotransferase</fullName>
    </submittedName>
</protein>
<gene>
    <name evidence="2" type="ORF">PZH42_26600</name>
</gene>
<proteinExistence type="inferred from homology"/>
<dbReference type="PANTHER" id="PTHR30244:SF34">
    <property type="entry name" value="DTDP-4-AMINO-4,6-DIDEOXYGALACTOSE TRANSAMINASE"/>
    <property type="match status" value="1"/>
</dbReference>
<dbReference type="Gene3D" id="3.40.640.10">
    <property type="entry name" value="Type I PLP-dependent aspartate aminotransferase-like (Major domain)"/>
    <property type="match status" value="1"/>
</dbReference>
<dbReference type="AlphaFoldDB" id="A0AAW6MBM8"/>
<dbReference type="InterPro" id="IPR015421">
    <property type="entry name" value="PyrdxlP-dep_Trfase_major"/>
</dbReference>
<dbReference type="PANTHER" id="PTHR30244">
    <property type="entry name" value="TRANSAMINASE"/>
    <property type="match status" value="1"/>
</dbReference>
<dbReference type="SUPFAM" id="SSF53383">
    <property type="entry name" value="PLP-dependent transferases"/>
    <property type="match status" value="1"/>
</dbReference>
<name>A0AAW6MBM8_9BACE</name>
<comment type="caution">
    <text evidence="2">The sequence shown here is derived from an EMBL/GenBank/DDBJ whole genome shotgun (WGS) entry which is preliminary data.</text>
</comment>